<feature type="signal peptide" evidence="2">
    <location>
        <begin position="1"/>
        <end position="28"/>
    </location>
</feature>
<accession>A0A225D577</accession>
<keyword evidence="4" id="KW-1185">Reference proteome</keyword>
<evidence type="ECO:0000313" key="4">
    <source>
        <dbReference type="Proteomes" id="UP000214646"/>
    </source>
</evidence>
<evidence type="ECO:0000313" key="3">
    <source>
        <dbReference type="EMBL" id="OWK36730.1"/>
    </source>
</evidence>
<feature type="chain" id="PRO_5012240125" evidence="2">
    <location>
        <begin position="29"/>
        <end position="298"/>
    </location>
</feature>
<evidence type="ECO:0000256" key="2">
    <source>
        <dbReference type="SAM" id="SignalP"/>
    </source>
</evidence>
<sequence length="298" mass="33211">MTRRQRTIAVRVHVLVLSALVVSTPLVGAPQESPMAKPQPGKGEPGADSESLREAARIIAAVDLEISTGDAWGKVKQIEKPLLLYGDLTRDNDRGSLWAWGEKGRPVALLELFQDTVNRQKWLFAVCNTSGSKLRGRWVDAPWWGENTSATEPRDIPGAPPPAATTAQRQRQMKQLAQKFAGHEFWDPNNTRYDLRLLDRPLHTYRDEAAGLLDGGLFTFANGTNPEIMLYIEARVSPNDKTKTVWQYATGRLAHAELHLAYNGKELFTAPRADSSISDRELPYWLGFFTVTPGLLPK</sequence>
<evidence type="ECO:0000256" key="1">
    <source>
        <dbReference type="SAM" id="MobiDB-lite"/>
    </source>
</evidence>
<dbReference type="OrthoDB" id="285659at2"/>
<dbReference type="AlphaFoldDB" id="A0A225D577"/>
<keyword evidence="2" id="KW-0732">Signal</keyword>
<proteinExistence type="predicted"/>
<comment type="caution">
    <text evidence="3">The sequence shown here is derived from an EMBL/GenBank/DDBJ whole genome shotgun (WGS) entry which is preliminary data.</text>
</comment>
<gene>
    <name evidence="3" type="ORF">FRUB_09293</name>
</gene>
<organism evidence="3 4">
    <name type="scientific">Fimbriiglobus ruber</name>
    <dbReference type="NCBI Taxonomy" id="1908690"/>
    <lineage>
        <taxon>Bacteria</taxon>
        <taxon>Pseudomonadati</taxon>
        <taxon>Planctomycetota</taxon>
        <taxon>Planctomycetia</taxon>
        <taxon>Gemmatales</taxon>
        <taxon>Gemmataceae</taxon>
        <taxon>Fimbriiglobus</taxon>
    </lineage>
</organism>
<dbReference type="RefSeq" id="WP_088259696.1">
    <property type="nucleotide sequence ID" value="NZ_NIDE01000017.1"/>
</dbReference>
<protein>
    <submittedName>
        <fullName evidence="3">Uncharacterized protein</fullName>
    </submittedName>
</protein>
<reference evidence="4" key="1">
    <citation type="submission" date="2017-06" db="EMBL/GenBank/DDBJ databases">
        <title>Genome analysis of Fimbriiglobus ruber SP5, the first member of the order Planctomycetales with confirmed chitinolytic capability.</title>
        <authorList>
            <person name="Ravin N.V."/>
            <person name="Rakitin A.L."/>
            <person name="Ivanova A.A."/>
            <person name="Beletsky A.V."/>
            <person name="Kulichevskaya I.S."/>
            <person name="Mardanov A.V."/>
            <person name="Dedysh S.N."/>
        </authorList>
    </citation>
    <scope>NUCLEOTIDE SEQUENCE [LARGE SCALE GENOMIC DNA]</scope>
    <source>
        <strain evidence="4">SP5</strain>
    </source>
</reference>
<name>A0A225D577_9BACT</name>
<feature type="region of interest" description="Disordered" evidence="1">
    <location>
        <begin position="29"/>
        <end position="50"/>
    </location>
</feature>
<dbReference type="Proteomes" id="UP000214646">
    <property type="component" value="Unassembled WGS sequence"/>
</dbReference>
<dbReference type="EMBL" id="NIDE01000017">
    <property type="protein sequence ID" value="OWK36730.1"/>
    <property type="molecule type" value="Genomic_DNA"/>
</dbReference>